<dbReference type="PRINTS" id="PR00420">
    <property type="entry name" value="RNGMNOXGNASE"/>
</dbReference>
<sequence length="558" mass="61690">MSSTVSTGRASGQWSAIARFGRNCRTEANVATQTDIPVWREIGEAPHPGVAGEKATVAIVGGGPVGLAMAIELGSLGHRVLLLNRFDFISAGSKAICFSKRTLDIFDRLGVGDPIVNKGVSWNVGKVFWGASEDPVYHFDILPVKDQKRPGFINIQQYYVEELLFEAASKLSFVDLRFGHNVVAVEPDATGVDLKVETSEGTYEIRADWLIACDGSRSPVRAMLGLEFDGRVFEDNFLIADIKMEGDHPPERKFWFDPPFNPGQSALMHKQPDNVWRLDFQLGWNIDREAEVAPENVEPRVRALLGPGVPFSQEWYSIYTFQCRRMEHFLHGRVMFAGDSAHLVSPFGARGCNGGIADVDNLGWKLNLVLRGEAPESLLQTYDYEAIATADENIQNSTRSTDFMTPKSEASKAFRDAVLELSRDHPFARPFVNSGRLSTAVSYPNSPLNTADVDLWAGGIKPGSPALDAPLGGRWLLEMLGNWFVLLADGWQGPEPEDVDVVDIAFGNSNVDLIRDRYDFSPGSAYLIRPDQYVAARFRKPTLEAITQALQRAQGRQP</sequence>
<keyword evidence="2" id="KW-0285">Flavoprotein</keyword>
<name>A0A9X1IT32_9SPHN</name>
<dbReference type="InterPro" id="IPR002938">
    <property type="entry name" value="FAD-bd"/>
</dbReference>
<comment type="caution">
    <text evidence="5">The sequence shown here is derived from an EMBL/GenBank/DDBJ whole genome shotgun (WGS) entry which is preliminary data.</text>
</comment>
<evidence type="ECO:0000256" key="3">
    <source>
        <dbReference type="ARBA" id="ARBA00022827"/>
    </source>
</evidence>
<dbReference type="SUPFAM" id="SSF51905">
    <property type="entry name" value="FAD/NAD(P)-binding domain"/>
    <property type="match status" value="1"/>
</dbReference>
<proteinExistence type="predicted"/>
<dbReference type="Pfam" id="PF01494">
    <property type="entry name" value="FAD_binding_3"/>
    <property type="match status" value="1"/>
</dbReference>
<dbReference type="Gene3D" id="3.50.50.60">
    <property type="entry name" value="FAD/NAD(P)-binding domain"/>
    <property type="match status" value="1"/>
</dbReference>
<dbReference type="NCBIfam" id="NF006002">
    <property type="entry name" value="PRK08132.1"/>
    <property type="match status" value="1"/>
</dbReference>
<keyword evidence="3" id="KW-0274">FAD</keyword>
<dbReference type="InterPro" id="IPR036188">
    <property type="entry name" value="FAD/NAD-bd_sf"/>
</dbReference>
<evidence type="ECO:0000313" key="6">
    <source>
        <dbReference type="Proteomes" id="UP001138757"/>
    </source>
</evidence>
<evidence type="ECO:0000313" key="5">
    <source>
        <dbReference type="EMBL" id="MBT2189256.1"/>
    </source>
</evidence>
<evidence type="ECO:0000259" key="4">
    <source>
        <dbReference type="Pfam" id="PF01494"/>
    </source>
</evidence>
<accession>A0A9X1IT32</accession>
<protein>
    <submittedName>
        <fullName evidence="5">FAD-dependent oxidoreductase</fullName>
    </submittedName>
</protein>
<reference evidence="5" key="1">
    <citation type="submission" date="2021-05" db="EMBL/GenBank/DDBJ databases">
        <title>Genome of Sphingobium sp. strain.</title>
        <authorList>
            <person name="Fan R."/>
        </authorList>
    </citation>
    <scope>NUCLEOTIDE SEQUENCE</scope>
    <source>
        <strain evidence="5">H33</strain>
    </source>
</reference>
<dbReference type="InterPro" id="IPR050641">
    <property type="entry name" value="RIFMO-like"/>
</dbReference>
<keyword evidence="6" id="KW-1185">Reference proteome</keyword>
<dbReference type="Proteomes" id="UP001138757">
    <property type="component" value="Unassembled WGS sequence"/>
</dbReference>
<dbReference type="PANTHER" id="PTHR43004">
    <property type="entry name" value="TRK SYSTEM POTASSIUM UPTAKE PROTEIN"/>
    <property type="match status" value="1"/>
</dbReference>
<dbReference type="AlphaFoldDB" id="A0A9X1IT32"/>
<dbReference type="GO" id="GO:0071949">
    <property type="term" value="F:FAD binding"/>
    <property type="evidence" value="ECO:0007669"/>
    <property type="project" value="InterPro"/>
</dbReference>
<dbReference type="EMBL" id="JAHGAW010000016">
    <property type="protein sequence ID" value="MBT2189256.1"/>
    <property type="molecule type" value="Genomic_DNA"/>
</dbReference>
<dbReference type="Gene3D" id="3.40.30.120">
    <property type="match status" value="1"/>
</dbReference>
<dbReference type="GO" id="GO:0016709">
    <property type="term" value="F:oxidoreductase activity, acting on paired donors, with incorporation or reduction of molecular oxygen, NAD(P)H as one donor, and incorporation of one atom of oxygen"/>
    <property type="evidence" value="ECO:0007669"/>
    <property type="project" value="UniProtKB-ARBA"/>
</dbReference>
<gene>
    <name evidence="5" type="ORF">KK488_20085</name>
</gene>
<comment type="cofactor">
    <cofactor evidence="1">
        <name>FAD</name>
        <dbReference type="ChEBI" id="CHEBI:57692"/>
    </cofactor>
</comment>
<organism evidence="5 6">
    <name type="scientific">Sphingobium nicotianae</name>
    <dbReference type="NCBI Taxonomy" id="2782607"/>
    <lineage>
        <taxon>Bacteria</taxon>
        <taxon>Pseudomonadati</taxon>
        <taxon>Pseudomonadota</taxon>
        <taxon>Alphaproteobacteria</taxon>
        <taxon>Sphingomonadales</taxon>
        <taxon>Sphingomonadaceae</taxon>
        <taxon>Sphingobium</taxon>
    </lineage>
</organism>
<dbReference type="PANTHER" id="PTHR43004:SF19">
    <property type="entry name" value="BINDING MONOOXYGENASE, PUTATIVE (JCVI)-RELATED"/>
    <property type="match status" value="1"/>
</dbReference>
<evidence type="ECO:0000256" key="1">
    <source>
        <dbReference type="ARBA" id="ARBA00001974"/>
    </source>
</evidence>
<dbReference type="Gene3D" id="3.30.70.2450">
    <property type="match status" value="1"/>
</dbReference>
<evidence type="ECO:0000256" key="2">
    <source>
        <dbReference type="ARBA" id="ARBA00022630"/>
    </source>
</evidence>
<feature type="domain" description="FAD-binding" evidence="4">
    <location>
        <begin position="55"/>
        <end position="397"/>
    </location>
</feature>